<gene>
    <name evidence="2" type="ORF">BAY60_22705</name>
</gene>
<evidence type="ECO:0000259" key="1">
    <source>
        <dbReference type="Pfam" id="PF22570"/>
    </source>
</evidence>
<sequence length="227" mass="24005">MKLVRIWLGLVLLALGVFGIVDAAGGPDAGSTIGRWWPLAMIGLGLTAMWSQRRISIMPVVVTALGVVLLAGTQDWTDEDLFWPTLLVVFGAVLLAGVLRGHGRRRTGRGESMVLFGGAKTIDRSQHLEHADVSAVFGGATLDLRQARIDREATVDVFAFCGGVQILVPRGWRVEVSGLPVLGGFDDKTAGDDPVLLADAPLLRINATAVLGGVEVTHEPKKAVVAG</sequence>
<dbReference type="PANTHER" id="PTHR40763:SF5">
    <property type="entry name" value="MEMBRANE PROTEIN"/>
    <property type="match status" value="1"/>
</dbReference>
<evidence type="ECO:0000313" key="2">
    <source>
        <dbReference type="EMBL" id="PXY22633.1"/>
    </source>
</evidence>
<reference evidence="2 3" key="1">
    <citation type="submission" date="2016-07" db="EMBL/GenBank/DDBJ databases">
        <title>Draft genome sequence of Prauserella muralis DSM 45305, isolated from a mould-covered wall in an indoor environment.</title>
        <authorList>
            <person name="Ruckert C."/>
            <person name="Albersmeier A."/>
            <person name="Jiang C.-L."/>
            <person name="Jiang Y."/>
            <person name="Kalinowski J."/>
            <person name="Schneider O."/>
            <person name="Winkler A."/>
            <person name="Zotchev S.B."/>
        </authorList>
    </citation>
    <scope>NUCLEOTIDE SEQUENCE [LARGE SCALE GENOMIC DNA]</scope>
    <source>
        <strain evidence="2 3">DSM 45305</strain>
    </source>
</reference>
<dbReference type="RefSeq" id="WP_112283233.1">
    <property type="nucleotide sequence ID" value="NZ_MASW01000005.1"/>
</dbReference>
<comment type="caution">
    <text evidence="2">The sequence shown here is derived from an EMBL/GenBank/DDBJ whole genome shotgun (WGS) entry which is preliminary data.</text>
</comment>
<dbReference type="Pfam" id="PF22570">
    <property type="entry name" value="LiaF-TM"/>
    <property type="match status" value="1"/>
</dbReference>
<keyword evidence="3" id="KW-1185">Reference proteome</keyword>
<evidence type="ECO:0000313" key="3">
    <source>
        <dbReference type="Proteomes" id="UP000249915"/>
    </source>
</evidence>
<dbReference type="AlphaFoldDB" id="A0A2V4APJ8"/>
<dbReference type="EMBL" id="MASW01000005">
    <property type="protein sequence ID" value="PXY22633.1"/>
    <property type="molecule type" value="Genomic_DNA"/>
</dbReference>
<dbReference type="OrthoDB" id="3636235at2"/>
<protein>
    <recommendedName>
        <fullName evidence="1">LiaF transmembrane domain-containing protein</fullName>
    </recommendedName>
</protein>
<organism evidence="2 3">
    <name type="scientific">Prauserella muralis</name>
    <dbReference type="NCBI Taxonomy" id="588067"/>
    <lineage>
        <taxon>Bacteria</taxon>
        <taxon>Bacillati</taxon>
        <taxon>Actinomycetota</taxon>
        <taxon>Actinomycetes</taxon>
        <taxon>Pseudonocardiales</taxon>
        <taxon>Pseudonocardiaceae</taxon>
        <taxon>Prauserella</taxon>
    </lineage>
</organism>
<proteinExistence type="predicted"/>
<feature type="domain" description="LiaF transmembrane" evidence="1">
    <location>
        <begin position="7"/>
        <end position="97"/>
    </location>
</feature>
<accession>A0A2V4APJ8</accession>
<dbReference type="InterPro" id="IPR054331">
    <property type="entry name" value="LiaF_TM"/>
</dbReference>
<name>A0A2V4APJ8_9PSEU</name>
<dbReference type="Proteomes" id="UP000249915">
    <property type="component" value="Unassembled WGS sequence"/>
</dbReference>
<dbReference type="PANTHER" id="PTHR40763">
    <property type="entry name" value="MEMBRANE PROTEIN-RELATED"/>
    <property type="match status" value="1"/>
</dbReference>